<evidence type="ECO:0000256" key="7">
    <source>
        <dbReference type="ARBA" id="ARBA00023204"/>
    </source>
</evidence>
<evidence type="ECO:0000256" key="3">
    <source>
        <dbReference type="ARBA" id="ARBA00022801"/>
    </source>
</evidence>
<dbReference type="InterPro" id="IPR049163">
    <property type="entry name" value="Pif1-like_2B_dom"/>
</dbReference>
<proteinExistence type="predicted"/>
<dbReference type="PANTHER" id="PTHR47642:SF5">
    <property type="entry name" value="ATP-DEPENDENT DNA HELICASE"/>
    <property type="match status" value="1"/>
</dbReference>
<reference evidence="11" key="1">
    <citation type="journal article" date="2016" name="Nature">
        <title>The genome of the seagrass Zostera marina reveals angiosperm adaptation to the sea.</title>
        <authorList>
            <person name="Olsen J.L."/>
            <person name="Rouze P."/>
            <person name="Verhelst B."/>
            <person name="Lin Y.-C."/>
            <person name="Bayer T."/>
            <person name="Collen J."/>
            <person name="Dattolo E."/>
            <person name="De Paoli E."/>
            <person name="Dittami S."/>
            <person name="Maumus F."/>
            <person name="Michel G."/>
            <person name="Kersting A."/>
            <person name="Lauritano C."/>
            <person name="Lohaus R."/>
            <person name="Toepel M."/>
            <person name="Tonon T."/>
            <person name="Vanneste K."/>
            <person name="Amirebrahimi M."/>
            <person name="Brakel J."/>
            <person name="Bostroem C."/>
            <person name="Chovatia M."/>
            <person name="Grimwood J."/>
            <person name="Jenkins J.W."/>
            <person name="Jueterbock A."/>
            <person name="Mraz A."/>
            <person name="Stam W.T."/>
            <person name="Tice H."/>
            <person name="Bornberg-Bauer E."/>
            <person name="Green P.J."/>
            <person name="Pearson G.A."/>
            <person name="Procaccini G."/>
            <person name="Duarte C.M."/>
            <person name="Schmutz J."/>
            <person name="Reusch T.B.H."/>
            <person name="Van de Peer Y."/>
        </authorList>
    </citation>
    <scope>NUCLEOTIDE SEQUENCE [LARGE SCALE GENOMIC DNA]</scope>
    <source>
        <strain evidence="11">cv. Finnish</strain>
    </source>
</reference>
<dbReference type="EMBL" id="LFYR01001173">
    <property type="protein sequence ID" value="KMZ64262.1"/>
    <property type="molecule type" value="Genomic_DNA"/>
</dbReference>
<evidence type="ECO:0000256" key="8">
    <source>
        <dbReference type="ARBA" id="ARBA00023235"/>
    </source>
</evidence>
<keyword evidence="7" id="KW-0234">DNA repair</keyword>
<gene>
    <name evidence="10" type="ORF">ZOSMA_37G01480</name>
</gene>
<organism evidence="10 11">
    <name type="scientific">Zostera marina</name>
    <name type="common">Eelgrass</name>
    <dbReference type="NCBI Taxonomy" id="29655"/>
    <lineage>
        <taxon>Eukaryota</taxon>
        <taxon>Viridiplantae</taxon>
        <taxon>Streptophyta</taxon>
        <taxon>Embryophyta</taxon>
        <taxon>Tracheophyta</taxon>
        <taxon>Spermatophyta</taxon>
        <taxon>Magnoliopsida</taxon>
        <taxon>Liliopsida</taxon>
        <taxon>Zosteraceae</taxon>
        <taxon>Zostera</taxon>
    </lineage>
</organism>
<evidence type="ECO:0000256" key="6">
    <source>
        <dbReference type="ARBA" id="ARBA00023125"/>
    </source>
</evidence>
<keyword evidence="2" id="KW-0227">DNA damage</keyword>
<comment type="caution">
    <text evidence="10">The sequence shown here is derived from an EMBL/GenBank/DDBJ whole genome shotgun (WGS) entry which is preliminary data.</text>
</comment>
<dbReference type="Proteomes" id="UP000036987">
    <property type="component" value="Unassembled WGS sequence"/>
</dbReference>
<feature type="domain" description="DNA helicase Pif1-like 2B" evidence="9">
    <location>
        <begin position="112"/>
        <end position="153"/>
    </location>
</feature>
<accession>A0A0K9P7P7</accession>
<dbReference type="STRING" id="29655.A0A0K9P7P7"/>
<keyword evidence="3" id="KW-0378">Hydrolase</keyword>
<dbReference type="InterPro" id="IPR051055">
    <property type="entry name" value="PIF1_helicase"/>
</dbReference>
<evidence type="ECO:0000313" key="11">
    <source>
        <dbReference type="Proteomes" id="UP000036987"/>
    </source>
</evidence>
<keyword evidence="8" id="KW-0413">Isomerase</keyword>
<name>A0A0K9P7P7_ZOSMR</name>
<dbReference type="Pfam" id="PF21530">
    <property type="entry name" value="Pif1_2B_dom"/>
    <property type="match status" value="1"/>
</dbReference>
<keyword evidence="1" id="KW-0547">Nucleotide-binding</keyword>
<keyword evidence="5" id="KW-0067">ATP-binding</keyword>
<evidence type="ECO:0000259" key="9">
    <source>
        <dbReference type="Pfam" id="PF21530"/>
    </source>
</evidence>
<keyword evidence="11" id="KW-1185">Reference proteome</keyword>
<dbReference type="SUPFAM" id="SSF52540">
    <property type="entry name" value="P-loop containing nucleoside triphosphate hydrolases"/>
    <property type="match status" value="1"/>
</dbReference>
<evidence type="ECO:0000256" key="5">
    <source>
        <dbReference type="ARBA" id="ARBA00022840"/>
    </source>
</evidence>
<keyword evidence="4" id="KW-0347">Helicase</keyword>
<evidence type="ECO:0000256" key="2">
    <source>
        <dbReference type="ARBA" id="ARBA00022763"/>
    </source>
</evidence>
<sequence>MSLLLKPLNCWEATFDIQMELTNVYRQSDSKLIGFSEGIRRGQVDRDNENYKRLLNGTTSVNDGSDENGNETRLFPRTDDVKKVNQERLNSLGKDAVRFNAVDKGSLPWLNQMKYQIAPDELEICEGARVMLIKNTDQAIGLVNGATGVVTGFKGGSLLSSENNPDGVVPTVLFDSGLEVSLEVEK</sequence>
<dbReference type="InterPro" id="IPR027417">
    <property type="entry name" value="P-loop_NTPase"/>
</dbReference>
<evidence type="ECO:0000256" key="1">
    <source>
        <dbReference type="ARBA" id="ARBA00022741"/>
    </source>
</evidence>
<evidence type="ECO:0000256" key="4">
    <source>
        <dbReference type="ARBA" id="ARBA00022806"/>
    </source>
</evidence>
<dbReference type="AlphaFoldDB" id="A0A0K9P7P7"/>
<dbReference type="PANTHER" id="PTHR47642">
    <property type="entry name" value="ATP-DEPENDENT DNA HELICASE"/>
    <property type="match status" value="1"/>
</dbReference>
<protein>
    <recommendedName>
        <fullName evidence="9">DNA helicase Pif1-like 2B domain-containing protein</fullName>
    </recommendedName>
</protein>
<keyword evidence="6" id="KW-0238">DNA-binding</keyword>
<evidence type="ECO:0000313" key="10">
    <source>
        <dbReference type="EMBL" id="KMZ64262.1"/>
    </source>
</evidence>
<dbReference type="OrthoDB" id="272985at2759"/>